<keyword evidence="1" id="KW-1133">Transmembrane helix</keyword>
<dbReference type="RefSeq" id="WP_012374333.1">
    <property type="nucleotide sequence ID" value="NC_010571.1"/>
</dbReference>
<sequence length="425" mass="46069">MLEFSPDWDARACYLVVFMCALVSARVQVLGRLAVLKQKAVYAWGQRSTWLVYTIYLLLPLALFWILDRMGALQDTALFAALLVGLAYPAILTGGTSIKPAGGLGGIFDWLNKAMDGVIAKTTSSVALEAQLFERVVVDHLEKSAPALKLVTDLALQYAASREDVLKELAAAADPRAKAQIAFEYATDSAEGLRPITEILPQLGLKAASPYARAKNYRVAYACLATAACVVIAVPVLHPRGDLWFRTWRITKPGISQTDLARTERALAQHLRTAGTRAEQARAALLLALQQPGLDSKRADHILQLLVADRGDPSTAEFYRIALGLTQALRAGAVDIRLRVNHALLLLASEWVAARKAVVERAAQDAAAGAKPLDAGLVKLSERLAGLSAWKPLDTESPLDLERKWLEWREWWLAAGSPPPGASAG</sequence>
<accession>B1ZSV1</accession>
<dbReference type="KEGG" id="ote:Oter_1511"/>
<organism evidence="2 3">
    <name type="scientific">Opitutus terrae (strain DSM 11246 / JCM 15787 / PB90-1)</name>
    <dbReference type="NCBI Taxonomy" id="452637"/>
    <lineage>
        <taxon>Bacteria</taxon>
        <taxon>Pseudomonadati</taxon>
        <taxon>Verrucomicrobiota</taxon>
        <taxon>Opitutia</taxon>
        <taxon>Opitutales</taxon>
        <taxon>Opitutaceae</taxon>
        <taxon>Opitutus</taxon>
    </lineage>
</organism>
<feature type="transmembrane region" description="Helical" evidence="1">
    <location>
        <begin position="219"/>
        <end position="237"/>
    </location>
</feature>
<keyword evidence="1" id="KW-0812">Transmembrane</keyword>
<protein>
    <submittedName>
        <fullName evidence="2">Uncharacterized protein</fullName>
    </submittedName>
</protein>
<proteinExistence type="predicted"/>
<keyword evidence="3" id="KW-1185">Reference proteome</keyword>
<feature type="transmembrane region" description="Helical" evidence="1">
    <location>
        <begin position="50"/>
        <end position="67"/>
    </location>
</feature>
<evidence type="ECO:0000313" key="3">
    <source>
        <dbReference type="Proteomes" id="UP000007013"/>
    </source>
</evidence>
<keyword evidence="1" id="KW-0472">Membrane</keyword>
<dbReference type="eggNOG" id="ENOG502ZPGB">
    <property type="taxonomic scope" value="Bacteria"/>
</dbReference>
<name>B1ZSV1_OPITP</name>
<reference evidence="2 3" key="1">
    <citation type="journal article" date="2011" name="J. Bacteriol.">
        <title>Genome sequence of the verrucomicrobium Opitutus terrae PB90-1, an abundant inhabitant of rice paddy soil ecosystems.</title>
        <authorList>
            <person name="van Passel M.W."/>
            <person name="Kant R."/>
            <person name="Palva A."/>
            <person name="Copeland A."/>
            <person name="Lucas S."/>
            <person name="Lapidus A."/>
            <person name="Glavina del Rio T."/>
            <person name="Pitluck S."/>
            <person name="Goltsman E."/>
            <person name="Clum A."/>
            <person name="Sun H."/>
            <person name="Schmutz J."/>
            <person name="Larimer F.W."/>
            <person name="Land M.L."/>
            <person name="Hauser L."/>
            <person name="Kyrpides N."/>
            <person name="Mikhailova N."/>
            <person name="Richardson P.P."/>
            <person name="Janssen P.H."/>
            <person name="de Vos W.M."/>
            <person name="Smidt H."/>
        </authorList>
    </citation>
    <scope>NUCLEOTIDE SEQUENCE [LARGE SCALE GENOMIC DNA]</scope>
    <source>
        <strain evidence="3">DSM 11246 / JCM 15787 / PB90-1</strain>
    </source>
</reference>
<dbReference type="AlphaFoldDB" id="B1ZSV1"/>
<dbReference type="HOGENOM" id="CLU_645341_0_0_0"/>
<gene>
    <name evidence="2" type="ordered locus">Oter_1511</name>
</gene>
<dbReference type="STRING" id="452637.Oter_1511"/>
<dbReference type="Proteomes" id="UP000007013">
    <property type="component" value="Chromosome"/>
</dbReference>
<feature type="transmembrane region" description="Helical" evidence="1">
    <location>
        <begin position="12"/>
        <end position="30"/>
    </location>
</feature>
<dbReference type="EMBL" id="CP001032">
    <property type="protein sequence ID" value="ACB74795.1"/>
    <property type="molecule type" value="Genomic_DNA"/>
</dbReference>
<evidence type="ECO:0000313" key="2">
    <source>
        <dbReference type="EMBL" id="ACB74795.1"/>
    </source>
</evidence>
<evidence type="ECO:0000256" key="1">
    <source>
        <dbReference type="SAM" id="Phobius"/>
    </source>
</evidence>
<feature type="transmembrane region" description="Helical" evidence="1">
    <location>
        <begin position="79"/>
        <end position="98"/>
    </location>
</feature>